<dbReference type="OrthoDB" id="5683648at2"/>
<evidence type="ECO:0000256" key="3">
    <source>
        <dbReference type="ARBA" id="ARBA00023125"/>
    </source>
</evidence>
<sequence length="95" mass="10293">MKAHEIKPMSADQIKQALSKKGVSLSVMAEAIGVSLTAVSGVISRQTQSLRIAEAIAKVLDKPVGEVFSDCPHYVSPRKHRRQDQVQAVQQLLAS</sequence>
<evidence type="ECO:0000313" key="8">
    <source>
        <dbReference type="Proteomes" id="UP000033452"/>
    </source>
</evidence>
<protein>
    <submittedName>
        <fullName evidence="7">Transcriptional regulator</fullName>
    </submittedName>
</protein>
<reference evidence="9" key="3">
    <citation type="submission" date="2019-06" db="EMBL/GenBank/DDBJ databases">
        <title>Co-occurence of chitin degradation, pigmentation and bioactivity in marine Pseudoalteromonas.</title>
        <authorList>
            <person name="Sonnenschein E.C."/>
            <person name="Bech P.K."/>
        </authorList>
    </citation>
    <scope>NUCLEOTIDE SEQUENCE [LARGE SCALE GENOMIC DNA]</scope>
    <source>
        <strain evidence="9">S2676</strain>
    </source>
</reference>
<dbReference type="Proteomes" id="UP000310249">
    <property type="component" value="Unassembled WGS sequence"/>
</dbReference>
<dbReference type="InterPro" id="IPR010982">
    <property type="entry name" value="Lambda_DNA-bd_dom_sf"/>
</dbReference>
<dbReference type="Proteomes" id="UP000033452">
    <property type="component" value="Unassembled WGS sequence"/>
</dbReference>
<dbReference type="CDD" id="cd00093">
    <property type="entry name" value="HTH_XRE"/>
    <property type="match status" value="1"/>
</dbReference>
<proteinExistence type="inferred from homology"/>
<dbReference type="RefSeq" id="WP_046006631.1">
    <property type="nucleotide sequence ID" value="NZ_JXYA01000051.1"/>
</dbReference>
<evidence type="ECO:0000256" key="1">
    <source>
        <dbReference type="ARBA" id="ARBA00006157"/>
    </source>
</evidence>
<keyword evidence="3" id="KW-0238">DNA-binding</keyword>
<comment type="similarity">
    <text evidence="1">Belongs to the ner transcriptional regulatory family.</text>
</comment>
<dbReference type="SMART" id="SM00530">
    <property type="entry name" value="HTH_XRE"/>
    <property type="match status" value="1"/>
</dbReference>
<keyword evidence="4" id="KW-0804">Transcription</keyword>
<evidence type="ECO:0000313" key="9">
    <source>
        <dbReference type="Proteomes" id="UP000310249"/>
    </source>
</evidence>
<dbReference type="AlphaFoldDB" id="A0A0F4QIB8"/>
<name>A0A0F4QIB8_9GAMM</name>
<evidence type="ECO:0000256" key="4">
    <source>
        <dbReference type="ARBA" id="ARBA00023163"/>
    </source>
</evidence>
<dbReference type="EMBL" id="JXYA01000051">
    <property type="protein sequence ID" value="KJZ06412.1"/>
    <property type="molecule type" value="Genomic_DNA"/>
</dbReference>
<dbReference type="PATRIC" id="fig|43658.5.peg.4105"/>
<comment type="caution">
    <text evidence="6">The sequence shown here is derived from an EMBL/GenBank/DDBJ whole genome shotgun (WGS) entry which is preliminary data.</text>
</comment>
<evidence type="ECO:0000313" key="7">
    <source>
        <dbReference type="EMBL" id="TMP27182.1"/>
    </source>
</evidence>
<keyword evidence="2" id="KW-0805">Transcription regulation</keyword>
<keyword evidence="8" id="KW-1185">Reference proteome</keyword>
<evidence type="ECO:0000256" key="2">
    <source>
        <dbReference type="ARBA" id="ARBA00023015"/>
    </source>
</evidence>
<dbReference type="InterPro" id="IPR038722">
    <property type="entry name" value="Ner_HTH_dom"/>
</dbReference>
<dbReference type="Gene3D" id="1.10.260.40">
    <property type="entry name" value="lambda repressor-like DNA-binding domains"/>
    <property type="match status" value="1"/>
</dbReference>
<reference evidence="6 8" key="1">
    <citation type="journal article" date="2015" name="BMC Genomics">
        <title>Genome mining reveals unlocked bioactive potential of marine Gram-negative bacteria.</title>
        <authorList>
            <person name="Machado H."/>
            <person name="Sonnenschein E.C."/>
            <person name="Melchiorsen J."/>
            <person name="Gram L."/>
        </authorList>
    </citation>
    <scope>NUCLEOTIDE SEQUENCE [LARGE SCALE GENOMIC DNA]</scope>
    <source>
        <strain evidence="6 8">S2471</strain>
    </source>
</reference>
<accession>A0A0F4QIB8</accession>
<dbReference type="InterPro" id="IPR001387">
    <property type="entry name" value="Cro/C1-type_HTH"/>
</dbReference>
<evidence type="ECO:0000259" key="5">
    <source>
        <dbReference type="PROSITE" id="PS50943"/>
    </source>
</evidence>
<dbReference type="Pfam" id="PF13693">
    <property type="entry name" value="HTH_35"/>
    <property type="match status" value="1"/>
</dbReference>
<reference evidence="7 9" key="2">
    <citation type="submission" date="2018-01" db="EMBL/GenBank/DDBJ databases">
        <authorList>
            <person name="Paulsen S."/>
            <person name="Gram L.K."/>
        </authorList>
    </citation>
    <scope>NUCLEOTIDE SEQUENCE [LARGE SCALE GENOMIC DNA]</scope>
    <source>
        <strain evidence="7 9">S2676</strain>
    </source>
</reference>
<dbReference type="PROSITE" id="PS50943">
    <property type="entry name" value="HTH_CROC1"/>
    <property type="match status" value="1"/>
</dbReference>
<dbReference type="SUPFAM" id="SSF47413">
    <property type="entry name" value="lambda repressor-like DNA-binding domains"/>
    <property type="match status" value="1"/>
</dbReference>
<evidence type="ECO:0000313" key="6">
    <source>
        <dbReference type="EMBL" id="KJZ06412.1"/>
    </source>
</evidence>
<reference evidence="7" key="4">
    <citation type="submission" date="2019-09" db="EMBL/GenBank/DDBJ databases">
        <title>Co-occurence of chitin degradation, pigmentation and bioactivity in marine Pseudoalteromonas.</title>
        <authorList>
            <person name="Sonnenschein E.C."/>
            <person name="Bech P.K."/>
        </authorList>
    </citation>
    <scope>NUCLEOTIDE SEQUENCE</scope>
    <source>
        <strain evidence="7">S2676</strain>
    </source>
</reference>
<dbReference type="GO" id="GO:0003677">
    <property type="term" value="F:DNA binding"/>
    <property type="evidence" value="ECO:0007669"/>
    <property type="project" value="UniProtKB-KW"/>
</dbReference>
<gene>
    <name evidence="7" type="ORF">CWB99_15810</name>
    <name evidence="6" type="ORF">TW77_19405</name>
</gene>
<organism evidence="6 8">
    <name type="scientific">Pseudoalteromonas rubra</name>
    <dbReference type="NCBI Taxonomy" id="43658"/>
    <lineage>
        <taxon>Bacteria</taxon>
        <taxon>Pseudomonadati</taxon>
        <taxon>Pseudomonadota</taxon>
        <taxon>Gammaproteobacteria</taxon>
        <taxon>Alteromonadales</taxon>
        <taxon>Pseudoalteromonadaceae</taxon>
        <taxon>Pseudoalteromonas</taxon>
    </lineage>
</organism>
<dbReference type="EMBL" id="PNCI01000036">
    <property type="protein sequence ID" value="TMP27182.1"/>
    <property type="molecule type" value="Genomic_DNA"/>
</dbReference>
<feature type="domain" description="HTH cro/C1-type" evidence="5">
    <location>
        <begin position="14"/>
        <end position="67"/>
    </location>
</feature>